<dbReference type="RefSeq" id="WP_171199206.1">
    <property type="nucleotide sequence ID" value="NZ_JABEND010000003.1"/>
</dbReference>
<reference evidence="1 2" key="1">
    <citation type="submission" date="2020-05" db="EMBL/GenBank/DDBJ databases">
        <title>Nakamurella sp. DB0629 isolated from air conditioner.</title>
        <authorList>
            <person name="Kim D.H."/>
            <person name="Kim D.-U."/>
        </authorList>
    </citation>
    <scope>NUCLEOTIDE SEQUENCE [LARGE SCALE GENOMIC DNA]</scope>
    <source>
        <strain evidence="1 2">DB0629</strain>
    </source>
</reference>
<organism evidence="1 2">
    <name type="scientific">Nakamurella aerolata</name>
    <dbReference type="NCBI Taxonomy" id="1656892"/>
    <lineage>
        <taxon>Bacteria</taxon>
        <taxon>Bacillati</taxon>
        <taxon>Actinomycetota</taxon>
        <taxon>Actinomycetes</taxon>
        <taxon>Nakamurellales</taxon>
        <taxon>Nakamurellaceae</taxon>
        <taxon>Nakamurella</taxon>
    </lineage>
</organism>
<protein>
    <submittedName>
        <fullName evidence="1">Uncharacterized protein</fullName>
    </submittedName>
</protein>
<name>A0A849A3C9_9ACTN</name>
<keyword evidence="2" id="KW-1185">Reference proteome</keyword>
<gene>
    <name evidence="1" type="ORF">HKD39_07380</name>
</gene>
<evidence type="ECO:0000313" key="1">
    <source>
        <dbReference type="EMBL" id="NNG35534.1"/>
    </source>
</evidence>
<proteinExistence type="predicted"/>
<accession>A0A849A3C9</accession>
<dbReference type="EMBL" id="JABEND010000003">
    <property type="protein sequence ID" value="NNG35534.1"/>
    <property type="molecule type" value="Genomic_DNA"/>
</dbReference>
<dbReference type="Proteomes" id="UP000562984">
    <property type="component" value="Unassembled WGS sequence"/>
</dbReference>
<evidence type="ECO:0000313" key="2">
    <source>
        <dbReference type="Proteomes" id="UP000562984"/>
    </source>
</evidence>
<comment type="caution">
    <text evidence="1">The sequence shown here is derived from an EMBL/GenBank/DDBJ whole genome shotgun (WGS) entry which is preliminary data.</text>
</comment>
<sequence>MTDTVGAIVAVQRLIGLHSQIRDGLSLVFGAWQIGGVIAAGSGMESVQ</sequence>
<dbReference type="AlphaFoldDB" id="A0A849A3C9"/>